<dbReference type="InterPro" id="IPR037147">
    <property type="entry name" value="Ribosomal_bL28_sf"/>
</dbReference>
<dbReference type="InterPro" id="IPR034704">
    <property type="entry name" value="Ribosomal_bL28/bL31-like_sf"/>
</dbReference>
<dbReference type="GO" id="GO:0005840">
    <property type="term" value="C:ribosome"/>
    <property type="evidence" value="ECO:0007669"/>
    <property type="project" value="UniProtKB-KW"/>
</dbReference>
<dbReference type="Gene3D" id="2.30.170.40">
    <property type="entry name" value="Ribosomal protein L28/L24"/>
    <property type="match status" value="1"/>
</dbReference>
<dbReference type="AlphaFoldDB" id="A0A517Y0F1"/>
<keyword evidence="7" id="KW-1185">Reference proteome</keyword>
<dbReference type="Gene3D" id="2.20.150.30">
    <property type="match status" value="1"/>
</dbReference>
<dbReference type="RefSeq" id="WP_145243344.1">
    <property type="nucleotide sequence ID" value="NZ_CP036273.1"/>
</dbReference>
<evidence type="ECO:0000256" key="1">
    <source>
        <dbReference type="ARBA" id="ARBA00008760"/>
    </source>
</evidence>
<comment type="similarity">
    <text evidence="1 5">Belongs to the bacterial ribosomal protein bL28 family.</text>
</comment>
<dbReference type="SUPFAM" id="SSF143800">
    <property type="entry name" value="L28p-like"/>
    <property type="match status" value="1"/>
</dbReference>
<reference evidence="6 7" key="1">
    <citation type="submission" date="2019-02" db="EMBL/GenBank/DDBJ databases">
        <title>Deep-cultivation of Planctomycetes and their phenomic and genomic characterization uncovers novel biology.</title>
        <authorList>
            <person name="Wiegand S."/>
            <person name="Jogler M."/>
            <person name="Boedeker C."/>
            <person name="Pinto D."/>
            <person name="Vollmers J."/>
            <person name="Rivas-Marin E."/>
            <person name="Kohn T."/>
            <person name="Peeters S.H."/>
            <person name="Heuer A."/>
            <person name="Rast P."/>
            <person name="Oberbeckmann S."/>
            <person name="Bunk B."/>
            <person name="Jeske O."/>
            <person name="Meyerdierks A."/>
            <person name="Storesund J.E."/>
            <person name="Kallscheuer N."/>
            <person name="Luecker S."/>
            <person name="Lage O.M."/>
            <person name="Pohl T."/>
            <person name="Merkel B.J."/>
            <person name="Hornburger P."/>
            <person name="Mueller R.-W."/>
            <person name="Bruemmer F."/>
            <person name="Labrenz M."/>
            <person name="Spormann A.M."/>
            <person name="Op den Camp H."/>
            <person name="Overmann J."/>
            <person name="Amann R."/>
            <person name="Jetten M.S.M."/>
            <person name="Mascher T."/>
            <person name="Medema M.H."/>
            <person name="Devos D.P."/>
            <person name="Kaster A.-K."/>
            <person name="Ovreas L."/>
            <person name="Rohde M."/>
            <person name="Galperin M.Y."/>
            <person name="Jogler C."/>
        </authorList>
    </citation>
    <scope>NUCLEOTIDE SEQUENCE [LARGE SCALE GENOMIC DNA]</scope>
    <source>
        <strain evidence="6 7">ETA_A1</strain>
    </source>
</reference>
<sequence length="86" mass="9399">MSKTCVFTGRVVGFGNQKTYRGKAKYLGGVGKKITGTSRRKFKPNLQKVKCVIDGEVKRVWVSAAAIRSGLVVKPVKVQPFSTINV</sequence>
<keyword evidence="3 5" id="KW-0687">Ribonucleoprotein</keyword>
<evidence type="ECO:0000256" key="4">
    <source>
        <dbReference type="ARBA" id="ARBA00035174"/>
    </source>
</evidence>
<gene>
    <name evidence="5 6" type="primary">rpmB</name>
    <name evidence="6" type="ORF">ETAA1_52290</name>
</gene>
<dbReference type="NCBIfam" id="TIGR00009">
    <property type="entry name" value="L28"/>
    <property type="match status" value="1"/>
</dbReference>
<organism evidence="6 7">
    <name type="scientific">Urbifossiella limnaea</name>
    <dbReference type="NCBI Taxonomy" id="2528023"/>
    <lineage>
        <taxon>Bacteria</taxon>
        <taxon>Pseudomonadati</taxon>
        <taxon>Planctomycetota</taxon>
        <taxon>Planctomycetia</taxon>
        <taxon>Gemmatales</taxon>
        <taxon>Gemmataceae</taxon>
        <taxon>Urbifossiella</taxon>
    </lineage>
</organism>
<dbReference type="PANTHER" id="PTHR39080">
    <property type="entry name" value="50S RIBOSOMAL PROTEIN L28"/>
    <property type="match status" value="1"/>
</dbReference>
<dbReference type="InterPro" id="IPR026569">
    <property type="entry name" value="Ribosomal_bL28"/>
</dbReference>
<proteinExistence type="inferred from homology"/>
<keyword evidence="2 5" id="KW-0689">Ribosomal protein</keyword>
<dbReference type="OrthoDB" id="9805609at2"/>
<dbReference type="InterPro" id="IPR001383">
    <property type="entry name" value="Ribosomal_bL28_bact-type"/>
</dbReference>
<accession>A0A517Y0F1</accession>
<dbReference type="InterPro" id="IPR050096">
    <property type="entry name" value="Bacterial_rp_bL28"/>
</dbReference>
<dbReference type="Pfam" id="PF00830">
    <property type="entry name" value="Ribosomal_L28"/>
    <property type="match status" value="1"/>
</dbReference>
<name>A0A517Y0F1_9BACT</name>
<evidence type="ECO:0000313" key="6">
    <source>
        <dbReference type="EMBL" id="QDU23237.1"/>
    </source>
</evidence>
<dbReference type="HAMAP" id="MF_00373">
    <property type="entry name" value="Ribosomal_bL28"/>
    <property type="match status" value="1"/>
</dbReference>
<dbReference type="Proteomes" id="UP000319576">
    <property type="component" value="Chromosome"/>
</dbReference>
<dbReference type="GO" id="GO:0006412">
    <property type="term" value="P:translation"/>
    <property type="evidence" value="ECO:0007669"/>
    <property type="project" value="UniProtKB-UniRule"/>
</dbReference>
<dbReference type="GO" id="GO:1990904">
    <property type="term" value="C:ribonucleoprotein complex"/>
    <property type="evidence" value="ECO:0007669"/>
    <property type="project" value="UniProtKB-KW"/>
</dbReference>
<dbReference type="KEGG" id="uli:ETAA1_52290"/>
<evidence type="ECO:0000256" key="3">
    <source>
        <dbReference type="ARBA" id="ARBA00023274"/>
    </source>
</evidence>
<evidence type="ECO:0000313" key="7">
    <source>
        <dbReference type="Proteomes" id="UP000319576"/>
    </source>
</evidence>
<protein>
    <recommendedName>
        <fullName evidence="4 5">Large ribosomal subunit protein bL28</fullName>
    </recommendedName>
</protein>
<evidence type="ECO:0000256" key="2">
    <source>
        <dbReference type="ARBA" id="ARBA00022980"/>
    </source>
</evidence>
<dbReference type="EMBL" id="CP036273">
    <property type="protein sequence ID" value="QDU23237.1"/>
    <property type="molecule type" value="Genomic_DNA"/>
</dbReference>
<dbReference type="GO" id="GO:0003735">
    <property type="term" value="F:structural constituent of ribosome"/>
    <property type="evidence" value="ECO:0007669"/>
    <property type="project" value="InterPro"/>
</dbReference>
<dbReference type="PANTHER" id="PTHR39080:SF1">
    <property type="entry name" value="LARGE RIBOSOMAL SUBUNIT PROTEIN BL28A"/>
    <property type="match status" value="1"/>
</dbReference>
<evidence type="ECO:0000256" key="5">
    <source>
        <dbReference type="HAMAP-Rule" id="MF_00373"/>
    </source>
</evidence>